<dbReference type="RefSeq" id="WP_207364233.1">
    <property type="nucleotide sequence ID" value="NZ_JAFMYV010000003.1"/>
</dbReference>
<dbReference type="EMBL" id="JAFMYV010000003">
    <property type="protein sequence ID" value="MBO0936686.1"/>
    <property type="molecule type" value="Genomic_DNA"/>
</dbReference>
<evidence type="ECO:0000313" key="1">
    <source>
        <dbReference type="EMBL" id="MBO0936686.1"/>
    </source>
</evidence>
<accession>A0A939K4Y2</accession>
<organism evidence="1 2">
    <name type="scientific">Fibrella rubiginis</name>
    <dbReference type="NCBI Taxonomy" id="2817060"/>
    <lineage>
        <taxon>Bacteria</taxon>
        <taxon>Pseudomonadati</taxon>
        <taxon>Bacteroidota</taxon>
        <taxon>Cytophagia</taxon>
        <taxon>Cytophagales</taxon>
        <taxon>Spirosomataceae</taxon>
        <taxon>Fibrella</taxon>
    </lineage>
</organism>
<name>A0A939K4Y2_9BACT</name>
<keyword evidence="2" id="KW-1185">Reference proteome</keyword>
<sequence>MASLLHFAPNELLFSPDQTKQVLLMFWPTSNGIGSMTITDPDRGFAQALLIEAIAASNRMNFVEGLFRTFYRPNVGVVSTILALIATALRRNWLSGIDPNRVKIYESVRASLARNWRSELEIRLQTDSYIGY</sequence>
<reference evidence="1" key="1">
    <citation type="submission" date="2021-03" db="EMBL/GenBank/DDBJ databases">
        <title>Fibrella sp. HMF5335 genome sequencing and assembly.</title>
        <authorList>
            <person name="Kang H."/>
            <person name="Kim H."/>
            <person name="Bae S."/>
            <person name="Joh K."/>
        </authorList>
    </citation>
    <scope>NUCLEOTIDE SEQUENCE</scope>
    <source>
        <strain evidence="1">HMF5335</strain>
    </source>
</reference>
<dbReference type="Proteomes" id="UP000664034">
    <property type="component" value="Unassembled WGS sequence"/>
</dbReference>
<comment type="caution">
    <text evidence="1">The sequence shown here is derived from an EMBL/GenBank/DDBJ whole genome shotgun (WGS) entry which is preliminary data.</text>
</comment>
<protein>
    <submittedName>
        <fullName evidence="1">Uncharacterized protein</fullName>
    </submittedName>
</protein>
<evidence type="ECO:0000313" key="2">
    <source>
        <dbReference type="Proteomes" id="UP000664034"/>
    </source>
</evidence>
<gene>
    <name evidence="1" type="ORF">J2I47_09035</name>
</gene>
<proteinExistence type="predicted"/>
<dbReference type="AlphaFoldDB" id="A0A939K4Y2"/>